<dbReference type="EMBL" id="KK914220">
    <property type="protein sequence ID" value="KDP46085.1"/>
    <property type="molecule type" value="Genomic_DNA"/>
</dbReference>
<dbReference type="AlphaFoldDB" id="A0A067LMN7"/>
<evidence type="ECO:0000313" key="3">
    <source>
        <dbReference type="Proteomes" id="UP000027138"/>
    </source>
</evidence>
<proteinExistence type="predicted"/>
<reference evidence="2 3" key="1">
    <citation type="journal article" date="2014" name="PLoS ONE">
        <title>Global Analysis of Gene Expression Profiles in Physic Nut (Jatropha curcas L.) Seedlings Exposed to Salt Stress.</title>
        <authorList>
            <person name="Zhang L."/>
            <person name="Zhang C."/>
            <person name="Wu P."/>
            <person name="Chen Y."/>
            <person name="Li M."/>
            <person name="Jiang H."/>
            <person name="Wu G."/>
        </authorList>
    </citation>
    <scope>NUCLEOTIDE SEQUENCE [LARGE SCALE GENOMIC DNA]</scope>
    <source>
        <strain evidence="3">cv. GZQX0401</strain>
        <tissue evidence="2">Young leaves</tissue>
    </source>
</reference>
<feature type="compositionally biased region" description="Low complexity" evidence="1">
    <location>
        <begin position="14"/>
        <end position="23"/>
    </location>
</feature>
<accession>A0A067LMN7</accession>
<sequence>MLSRTPVPHLPWTSRGAHASARANAHARARIEDAILTRAAEACPCYNCARLPEPSIPQAVLWRTAVPKDPSQAC</sequence>
<protein>
    <submittedName>
        <fullName evidence="2">Uncharacterized protein</fullName>
    </submittedName>
</protein>
<name>A0A067LMN7_JATCU</name>
<organism evidence="2 3">
    <name type="scientific">Jatropha curcas</name>
    <name type="common">Barbados nut</name>
    <dbReference type="NCBI Taxonomy" id="180498"/>
    <lineage>
        <taxon>Eukaryota</taxon>
        <taxon>Viridiplantae</taxon>
        <taxon>Streptophyta</taxon>
        <taxon>Embryophyta</taxon>
        <taxon>Tracheophyta</taxon>
        <taxon>Spermatophyta</taxon>
        <taxon>Magnoliopsida</taxon>
        <taxon>eudicotyledons</taxon>
        <taxon>Gunneridae</taxon>
        <taxon>Pentapetalae</taxon>
        <taxon>rosids</taxon>
        <taxon>fabids</taxon>
        <taxon>Malpighiales</taxon>
        <taxon>Euphorbiaceae</taxon>
        <taxon>Crotonoideae</taxon>
        <taxon>Jatropheae</taxon>
        <taxon>Jatropha</taxon>
    </lineage>
</organism>
<evidence type="ECO:0000256" key="1">
    <source>
        <dbReference type="SAM" id="MobiDB-lite"/>
    </source>
</evidence>
<gene>
    <name evidence="2" type="ORF">JCGZ_06596</name>
</gene>
<keyword evidence="3" id="KW-1185">Reference proteome</keyword>
<evidence type="ECO:0000313" key="2">
    <source>
        <dbReference type="EMBL" id="KDP46085.1"/>
    </source>
</evidence>
<dbReference type="Proteomes" id="UP000027138">
    <property type="component" value="Unassembled WGS sequence"/>
</dbReference>
<feature type="region of interest" description="Disordered" evidence="1">
    <location>
        <begin position="1"/>
        <end position="23"/>
    </location>
</feature>